<dbReference type="PROSITE" id="PS50011">
    <property type="entry name" value="PROTEIN_KINASE_DOM"/>
    <property type="match status" value="1"/>
</dbReference>
<dbReference type="Gene3D" id="3.30.200.20">
    <property type="entry name" value="Phosphorylase Kinase, domain 1"/>
    <property type="match status" value="1"/>
</dbReference>
<dbReference type="Gene3D" id="1.10.510.10">
    <property type="entry name" value="Transferase(Phosphotransferase) domain 1"/>
    <property type="match status" value="1"/>
</dbReference>
<evidence type="ECO:0000259" key="10">
    <source>
        <dbReference type="PROSITE" id="PS50011"/>
    </source>
</evidence>
<keyword evidence="2 11" id="KW-0723">Serine/threonine-protein kinase</keyword>
<dbReference type="SUPFAM" id="SSF56112">
    <property type="entry name" value="Protein kinase-like (PK-like)"/>
    <property type="match status" value="1"/>
</dbReference>
<dbReference type="EMBL" id="LT629710">
    <property type="protein sequence ID" value="SDP01898.1"/>
    <property type="molecule type" value="Genomic_DNA"/>
</dbReference>
<dbReference type="RefSeq" id="WP_090476581.1">
    <property type="nucleotide sequence ID" value="NZ_LT629710.1"/>
</dbReference>
<dbReference type="PANTHER" id="PTHR43289">
    <property type="entry name" value="MITOGEN-ACTIVATED PROTEIN KINASE KINASE KINASE 20-RELATED"/>
    <property type="match status" value="1"/>
</dbReference>
<evidence type="ECO:0000256" key="3">
    <source>
        <dbReference type="ARBA" id="ARBA00022679"/>
    </source>
</evidence>
<evidence type="ECO:0000256" key="9">
    <source>
        <dbReference type="SAM" id="Phobius"/>
    </source>
</evidence>
<dbReference type="SMART" id="SM00220">
    <property type="entry name" value="S_TKc"/>
    <property type="match status" value="1"/>
</dbReference>
<dbReference type="AlphaFoldDB" id="A0A1H0PB61"/>
<evidence type="ECO:0000256" key="1">
    <source>
        <dbReference type="ARBA" id="ARBA00012513"/>
    </source>
</evidence>
<evidence type="ECO:0000256" key="7">
    <source>
        <dbReference type="PROSITE-ProRule" id="PRU10141"/>
    </source>
</evidence>
<dbReference type="GO" id="GO:0005524">
    <property type="term" value="F:ATP binding"/>
    <property type="evidence" value="ECO:0007669"/>
    <property type="project" value="UniProtKB-UniRule"/>
</dbReference>
<keyword evidence="9" id="KW-0812">Transmembrane</keyword>
<dbReference type="PANTHER" id="PTHR43289:SF6">
    <property type="entry name" value="SERINE_THREONINE-PROTEIN KINASE NEKL-3"/>
    <property type="match status" value="1"/>
</dbReference>
<dbReference type="OrthoDB" id="9762169at2"/>
<dbReference type="CDD" id="cd14014">
    <property type="entry name" value="STKc_PknB_like"/>
    <property type="match status" value="1"/>
</dbReference>
<keyword evidence="3" id="KW-0808">Transferase</keyword>
<evidence type="ECO:0000256" key="8">
    <source>
        <dbReference type="SAM" id="MobiDB-lite"/>
    </source>
</evidence>
<evidence type="ECO:0000256" key="5">
    <source>
        <dbReference type="ARBA" id="ARBA00022777"/>
    </source>
</evidence>
<feature type="transmembrane region" description="Helical" evidence="9">
    <location>
        <begin position="382"/>
        <end position="403"/>
    </location>
</feature>
<evidence type="ECO:0000313" key="12">
    <source>
        <dbReference type="Proteomes" id="UP000198741"/>
    </source>
</evidence>
<dbReference type="PROSITE" id="PS00107">
    <property type="entry name" value="PROTEIN_KINASE_ATP"/>
    <property type="match status" value="1"/>
</dbReference>
<organism evidence="11 12">
    <name type="scientific">Nakamurella panacisegetis</name>
    <dbReference type="NCBI Taxonomy" id="1090615"/>
    <lineage>
        <taxon>Bacteria</taxon>
        <taxon>Bacillati</taxon>
        <taxon>Actinomycetota</taxon>
        <taxon>Actinomycetes</taxon>
        <taxon>Nakamurellales</taxon>
        <taxon>Nakamurellaceae</taxon>
        <taxon>Nakamurella</taxon>
    </lineage>
</organism>
<keyword evidence="12" id="KW-1185">Reference proteome</keyword>
<keyword evidence="4 7" id="KW-0547">Nucleotide-binding</keyword>
<keyword evidence="9" id="KW-0472">Membrane</keyword>
<dbReference type="STRING" id="1090615.SAMN04515671_2687"/>
<accession>A0A1H0PB61</accession>
<evidence type="ECO:0000256" key="6">
    <source>
        <dbReference type="ARBA" id="ARBA00022840"/>
    </source>
</evidence>
<reference evidence="11 12" key="1">
    <citation type="submission" date="2016-10" db="EMBL/GenBank/DDBJ databases">
        <authorList>
            <person name="de Groot N.N."/>
        </authorList>
    </citation>
    <scope>NUCLEOTIDE SEQUENCE [LARGE SCALE GENOMIC DNA]</scope>
    <source>
        <strain evidence="12">P4-7,KCTC 19426,CECT 7604</strain>
    </source>
</reference>
<dbReference type="InterPro" id="IPR017441">
    <property type="entry name" value="Protein_kinase_ATP_BS"/>
</dbReference>
<keyword evidence="6 7" id="KW-0067">ATP-binding</keyword>
<dbReference type="EC" id="2.7.11.1" evidence="1"/>
<gene>
    <name evidence="11" type="ORF">SAMN04515671_2687</name>
</gene>
<name>A0A1H0PB61_9ACTN</name>
<dbReference type="InterPro" id="IPR000719">
    <property type="entry name" value="Prot_kinase_dom"/>
</dbReference>
<dbReference type="PROSITE" id="PS00108">
    <property type="entry name" value="PROTEIN_KINASE_ST"/>
    <property type="match status" value="1"/>
</dbReference>
<keyword evidence="5 11" id="KW-0418">Kinase</keyword>
<dbReference type="GO" id="GO:0004674">
    <property type="term" value="F:protein serine/threonine kinase activity"/>
    <property type="evidence" value="ECO:0007669"/>
    <property type="project" value="UniProtKB-KW"/>
</dbReference>
<evidence type="ECO:0000256" key="4">
    <source>
        <dbReference type="ARBA" id="ARBA00022741"/>
    </source>
</evidence>
<proteinExistence type="predicted"/>
<dbReference type="InterPro" id="IPR011009">
    <property type="entry name" value="Kinase-like_dom_sf"/>
</dbReference>
<dbReference type="Pfam" id="PF00069">
    <property type="entry name" value="Pkinase"/>
    <property type="match status" value="1"/>
</dbReference>
<evidence type="ECO:0000256" key="2">
    <source>
        <dbReference type="ARBA" id="ARBA00022527"/>
    </source>
</evidence>
<sequence length="515" mass="54374">MMRPPVAPPDIPGLRVGRHLGGGGFADVYLYEQSALGRKVAVKVLRANASTEEVRRQFTAESRLMAALSDHINIVTIHDAAIAADGRPYLVMAYCPGLNLADRYKTQQIPVAEVLSIGVQLAGAVETAHRQGILHRDIKPANVLTAPGGRPALTDFGISVAMGAMHEEESVGLSIPWSPPEMLSGAPAGDHRADVYSLAATIFTLLARRSPFELIGRSNEQIDLITRIQRMPLTPTGRADVPQTVEAVLAIGLNKDPGRRYQSALELARALQQLEAEMGGSVTPVDISAEDPVAAVAELAPKDDGRTRIRPLVIQAQHPATDPAAPPVDRTRMRGLTGPTAADRPHLRPADLAPPPPPVDTEVRPPVGPIPVAVPVVRRSRIPVLVGVAVLLVVLGVVGFVLAQRGTSPVAAPESTAPATRPSLVQVSLPSAPTNLTGKPVGPNVQFTWVNPDPVTGDTFQWRRTDQDSASASSWTDTTKPTAVVVGAGRACIEVVVVRANSSLSNAATACAPRN</sequence>
<evidence type="ECO:0000313" key="11">
    <source>
        <dbReference type="EMBL" id="SDP01898.1"/>
    </source>
</evidence>
<dbReference type="InterPro" id="IPR008271">
    <property type="entry name" value="Ser/Thr_kinase_AS"/>
</dbReference>
<dbReference type="Proteomes" id="UP000198741">
    <property type="component" value="Chromosome I"/>
</dbReference>
<feature type="binding site" evidence="7">
    <location>
        <position position="43"/>
    </location>
    <ligand>
        <name>ATP</name>
        <dbReference type="ChEBI" id="CHEBI:30616"/>
    </ligand>
</feature>
<protein>
    <recommendedName>
        <fullName evidence="1">non-specific serine/threonine protein kinase</fullName>
        <ecNumber evidence="1">2.7.11.1</ecNumber>
    </recommendedName>
</protein>
<feature type="domain" description="Protein kinase" evidence="10">
    <location>
        <begin position="14"/>
        <end position="274"/>
    </location>
</feature>
<feature type="region of interest" description="Disordered" evidence="8">
    <location>
        <begin position="317"/>
        <end position="364"/>
    </location>
</feature>
<keyword evidence="9" id="KW-1133">Transmembrane helix</keyword>